<feature type="transmembrane region" description="Helical" evidence="1">
    <location>
        <begin position="120"/>
        <end position="139"/>
    </location>
</feature>
<dbReference type="AlphaFoldDB" id="A0A4R8GHY4"/>
<keyword evidence="1" id="KW-1133">Transmembrane helix</keyword>
<feature type="transmembrane region" description="Helical" evidence="1">
    <location>
        <begin position="207"/>
        <end position="225"/>
    </location>
</feature>
<keyword evidence="1" id="KW-0472">Membrane</keyword>
<protein>
    <submittedName>
        <fullName evidence="2">PTS system mannose-specific IIC component</fullName>
    </submittedName>
</protein>
<dbReference type="Proteomes" id="UP000295832">
    <property type="component" value="Unassembled WGS sequence"/>
</dbReference>
<evidence type="ECO:0000313" key="3">
    <source>
        <dbReference type="Proteomes" id="UP000295832"/>
    </source>
</evidence>
<keyword evidence="1" id="KW-0812">Transmembrane</keyword>
<proteinExistence type="predicted"/>
<name>A0A4R8GHY4_9FIRM</name>
<feature type="transmembrane region" description="Helical" evidence="1">
    <location>
        <begin position="284"/>
        <end position="303"/>
    </location>
</feature>
<dbReference type="RefSeq" id="WP_134118957.1">
    <property type="nucleotide sequence ID" value="NZ_SOEG01000047.1"/>
</dbReference>
<accession>A0A4R8GHY4</accession>
<gene>
    <name evidence="2" type="ORF">C7959_1475</name>
</gene>
<feature type="transmembrane region" description="Helical" evidence="1">
    <location>
        <begin position="154"/>
        <end position="172"/>
    </location>
</feature>
<feature type="transmembrane region" description="Helical" evidence="1">
    <location>
        <begin position="81"/>
        <end position="108"/>
    </location>
</feature>
<evidence type="ECO:0000256" key="1">
    <source>
        <dbReference type="SAM" id="Phobius"/>
    </source>
</evidence>
<organism evidence="2 3">
    <name type="scientific">Orenia marismortui</name>
    <dbReference type="NCBI Taxonomy" id="46469"/>
    <lineage>
        <taxon>Bacteria</taxon>
        <taxon>Bacillati</taxon>
        <taxon>Bacillota</taxon>
        <taxon>Clostridia</taxon>
        <taxon>Halanaerobiales</taxon>
        <taxon>Halobacteroidaceae</taxon>
        <taxon>Orenia</taxon>
    </lineage>
</organism>
<reference evidence="2 3" key="1">
    <citation type="submission" date="2019-03" db="EMBL/GenBank/DDBJ databases">
        <title>Subsurface microbial communities from deep shales in Ohio and West Virginia, USA.</title>
        <authorList>
            <person name="Wrighton K."/>
        </authorList>
    </citation>
    <scope>NUCLEOTIDE SEQUENCE [LARGE SCALE GENOMIC DNA]</scope>
    <source>
        <strain evidence="2 3">MSL 6dP</strain>
    </source>
</reference>
<dbReference type="EMBL" id="SOEG01000047">
    <property type="protein sequence ID" value="TDX45280.1"/>
    <property type="molecule type" value="Genomic_DNA"/>
</dbReference>
<dbReference type="STRING" id="926561.GCA_000379025_00715"/>
<evidence type="ECO:0000313" key="2">
    <source>
        <dbReference type="EMBL" id="TDX45280.1"/>
    </source>
</evidence>
<keyword evidence="3" id="KW-1185">Reference proteome</keyword>
<feature type="transmembrane region" description="Helical" evidence="1">
    <location>
        <begin position="232"/>
        <end position="249"/>
    </location>
</feature>
<feature type="transmembrane region" description="Helical" evidence="1">
    <location>
        <begin position="184"/>
        <end position="201"/>
    </location>
</feature>
<sequence length="304" mass="34401">MILNIILAVVITLIFYIKSRLNFKLKILFHPIVLTPILGLIFGEEGFSTGVTVGVIVELIWGSKLIGYKLGLKYSLLLSLLTVSLISLTGNISLFFNLSLILILVFAFQESFSWAEEKSYFIGIVFIFNMIMLSSNYLIKELLGLIPAQFLNDLAVSGGALIPIVGLSMFLIQAIQFTIKEDGIWYYSYVISVVVTSVLLLNSFYWAILLFPISCYLLYYLFKLIETSSLRYCLRNIVIILVILTVPMIVEWNSPLIEGEIEYFLWIEVILTLYAILMSKLTAIEGYFIMILIGIISSKLGLFI</sequence>
<comment type="caution">
    <text evidence="2">The sequence shown here is derived from an EMBL/GenBank/DDBJ whole genome shotgun (WGS) entry which is preliminary data.</text>
</comment>